<evidence type="ECO:0000256" key="1">
    <source>
        <dbReference type="SAM" id="MobiDB-lite"/>
    </source>
</evidence>
<dbReference type="Proteomes" id="UP000266861">
    <property type="component" value="Unassembled WGS sequence"/>
</dbReference>
<feature type="compositionally biased region" description="Pro residues" evidence="1">
    <location>
        <begin position="157"/>
        <end position="177"/>
    </location>
</feature>
<dbReference type="STRING" id="1348612.A0A397JE99"/>
<gene>
    <name evidence="2" type="ORF">Glove_101g23</name>
</gene>
<keyword evidence="3" id="KW-1185">Reference proteome</keyword>
<feature type="region of interest" description="Disordered" evidence="1">
    <location>
        <begin position="1"/>
        <end position="177"/>
    </location>
</feature>
<protein>
    <submittedName>
        <fullName evidence="2">Uncharacterized protein</fullName>
    </submittedName>
</protein>
<organism evidence="2 3">
    <name type="scientific">Diversispora epigaea</name>
    <dbReference type="NCBI Taxonomy" id="1348612"/>
    <lineage>
        <taxon>Eukaryota</taxon>
        <taxon>Fungi</taxon>
        <taxon>Fungi incertae sedis</taxon>
        <taxon>Mucoromycota</taxon>
        <taxon>Glomeromycotina</taxon>
        <taxon>Glomeromycetes</taxon>
        <taxon>Diversisporales</taxon>
        <taxon>Diversisporaceae</taxon>
        <taxon>Diversispora</taxon>
    </lineage>
</organism>
<comment type="caution">
    <text evidence="2">The sequence shown here is derived from an EMBL/GenBank/DDBJ whole genome shotgun (WGS) entry which is preliminary data.</text>
</comment>
<dbReference type="EMBL" id="PQFF01000094">
    <property type="protein sequence ID" value="RHZ82990.1"/>
    <property type="molecule type" value="Genomic_DNA"/>
</dbReference>
<dbReference type="AlphaFoldDB" id="A0A397JE99"/>
<accession>A0A397JE99</accession>
<feature type="compositionally biased region" description="Low complexity" evidence="1">
    <location>
        <begin position="38"/>
        <end position="52"/>
    </location>
</feature>
<reference evidence="2 3" key="1">
    <citation type="submission" date="2018-08" db="EMBL/GenBank/DDBJ databases">
        <title>Genome and evolution of the arbuscular mycorrhizal fungus Diversispora epigaea (formerly Glomus versiforme) and its bacterial endosymbionts.</title>
        <authorList>
            <person name="Sun X."/>
            <person name="Fei Z."/>
            <person name="Harrison M."/>
        </authorList>
    </citation>
    <scope>NUCLEOTIDE SEQUENCE [LARGE SCALE GENOMIC DNA]</scope>
    <source>
        <strain evidence="2 3">IT104</strain>
    </source>
</reference>
<proteinExistence type="predicted"/>
<evidence type="ECO:0000313" key="2">
    <source>
        <dbReference type="EMBL" id="RHZ82990.1"/>
    </source>
</evidence>
<name>A0A397JE99_9GLOM</name>
<evidence type="ECO:0000313" key="3">
    <source>
        <dbReference type="Proteomes" id="UP000266861"/>
    </source>
</evidence>
<sequence>MDRTNDQRRTSSPNYNRPRDTTYRSNSNYSSERDNHSNSHYISSRYSQSSDYSMRESSQAPPRYDMREEESQIAFRGQVPFVGNNRDLKPYGRPSMSAPQPYDRRPPYRGGTPYHIPYSRPGVGGPPSHNHRDFGGAPPYNPPYSRGSPLQHSSYQRPPPFHAPPFPPTAPRPPLPLHPPMFPPVPLRPIQTVISFSPLHEKEISQSKQEDQRLREEEWKLMVDLHKRRGELNKSTWEWTKVLHNTSLASQQMETLHTPEQIEALWKTCEANAEKDALKNHC</sequence>
<dbReference type="OrthoDB" id="2409913at2759"/>